<gene>
    <name evidence="1" type="ORF">LEP1GSC036_4052</name>
</gene>
<evidence type="ECO:0000313" key="1">
    <source>
        <dbReference type="EMBL" id="EKR65882.1"/>
    </source>
</evidence>
<dbReference type="AlphaFoldDB" id="A0A828Z4C0"/>
<accession>A0A828Z4C0</accession>
<reference evidence="1 2" key="1">
    <citation type="submission" date="2012-10" db="EMBL/GenBank/DDBJ databases">
        <authorList>
            <person name="Harkins D.M."/>
            <person name="Durkin A.S."/>
            <person name="Brinkac L.M."/>
            <person name="Haft D.H."/>
            <person name="Selengut J.D."/>
            <person name="Sanka R."/>
            <person name="DePew J."/>
            <person name="Purushe J."/>
            <person name="Whelen A.C."/>
            <person name="Vinetz J.M."/>
            <person name="Sutton G.G."/>
            <person name="Nierman W.C."/>
            <person name="Fouts D.E."/>
        </authorList>
    </citation>
    <scope>NUCLEOTIDE SEQUENCE [LARGE SCALE GENOMIC DNA]</scope>
    <source>
        <strain evidence="1 2">2006001853</strain>
    </source>
</reference>
<organism evidence="1 2">
    <name type="scientific">Leptospira weilii str. 2006001853</name>
    <dbReference type="NCBI Taxonomy" id="1001589"/>
    <lineage>
        <taxon>Bacteria</taxon>
        <taxon>Pseudomonadati</taxon>
        <taxon>Spirochaetota</taxon>
        <taxon>Spirochaetia</taxon>
        <taxon>Leptospirales</taxon>
        <taxon>Leptospiraceae</taxon>
        <taxon>Leptospira</taxon>
    </lineage>
</organism>
<protein>
    <submittedName>
        <fullName evidence="1">Uncharacterized protein</fullName>
    </submittedName>
</protein>
<evidence type="ECO:0000313" key="2">
    <source>
        <dbReference type="Proteomes" id="UP000001338"/>
    </source>
</evidence>
<dbReference type="Proteomes" id="UP000001338">
    <property type="component" value="Unassembled WGS sequence"/>
</dbReference>
<proteinExistence type="predicted"/>
<name>A0A828Z4C0_9LEPT</name>
<sequence length="62" mass="7176">MDRLSNRFYCRSTPVGVPTFAKLKRRAAALQNSEQVLFKIDRVSNPLFFTSKTFAKCQSTRF</sequence>
<dbReference type="EMBL" id="AFLV02000010">
    <property type="protein sequence ID" value="EKR65882.1"/>
    <property type="molecule type" value="Genomic_DNA"/>
</dbReference>
<comment type="caution">
    <text evidence="1">The sequence shown here is derived from an EMBL/GenBank/DDBJ whole genome shotgun (WGS) entry which is preliminary data.</text>
</comment>